<gene>
    <name evidence="3" type="ORF">JI435_089380</name>
</gene>
<feature type="transmembrane region" description="Helical" evidence="1">
    <location>
        <begin position="209"/>
        <end position="226"/>
    </location>
</feature>
<dbReference type="VEuPathDB" id="FungiDB:JI435_089380"/>
<dbReference type="EMBL" id="CP069029">
    <property type="protein sequence ID" value="QRC97281.1"/>
    <property type="molecule type" value="Genomic_DNA"/>
</dbReference>
<proteinExistence type="predicted"/>
<keyword evidence="1" id="KW-0472">Membrane</keyword>
<dbReference type="Proteomes" id="UP000663193">
    <property type="component" value="Chromosome 7"/>
</dbReference>
<keyword evidence="4" id="KW-1185">Reference proteome</keyword>
<keyword evidence="2" id="KW-0732">Signal</keyword>
<reference evidence="4" key="1">
    <citation type="journal article" date="2021" name="BMC Genomics">
        <title>Chromosome-level genome assembly and manually-curated proteome of model necrotroph Parastagonospora nodorum Sn15 reveals a genome-wide trove of candidate effector homologs, and redundancy of virulence-related functions within an accessory chromosome.</title>
        <authorList>
            <person name="Bertazzoni S."/>
            <person name="Jones D.A.B."/>
            <person name="Phan H.T."/>
            <person name="Tan K.-C."/>
            <person name="Hane J.K."/>
        </authorList>
    </citation>
    <scope>NUCLEOTIDE SEQUENCE [LARGE SCALE GENOMIC DNA]</scope>
    <source>
        <strain evidence="4">SN15 / ATCC MYA-4574 / FGSC 10173)</strain>
    </source>
</reference>
<keyword evidence="1" id="KW-0812">Transmembrane</keyword>
<evidence type="ECO:0000256" key="2">
    <source>
        <dbReference type="SAM" id="SignalP"/>
    </source>
</evidence>
<dbReference type="OrthoDB" id="10267969at2759"/>
<evidence type="ECO:0000313" key="3">
    <source>
        <dbReference type="EMBL" id="QRC97281.1"/>
    </source>
</evidence>
<protein>
    <submittedName>
        <fullName evidence="3">Uncharacterized protein</fullName>
    </submittedName>
</protein>
<feature type="chain" id="PRO_5031328348" evidence="2">
    <location>
        <begin position="25"/>
        <end position="305"/>
    </location>
</feature>
<feature type="transmembrane region" description="Helical" evidence="1">
    <location>
        <begin position="246"/>
        <end position="272"/>
    </location>
</feature>
<keyword evidence="1" id="KW-1133">Transmembrane helix</keyword>
<accession>A0A7U2F2J2</accession>
<feature type="transmembrane region" description="Helical" evidence="1">
    <location>
        <begin position="109"/>
        <end position="126"/>
    </location>
</feature>
<dbReference type="OMA" id="RIVFMAG"/>
<feature type="signal peptide" evidence="2">
    <location>
        <begin position="1"/>
        <end position="24"/>
    </location>
</feature>
<name>A0A7U2F2J2_PHANO</name>
<organism evidence="3 4">
    <name type="scientific">Phaeosphaeria nodorum (strain SN15 / ATCC MYA-4574 / FGSC 10173)</name>
    <name type="common">Glume blotch fungus</name>
    <name type="synonym">Parastagonospora nodorum</name>
    <dbReference type="NCBI Taxonomy" id="321614"/>
    <lineage>
        <taxon>Eukaryota</taxon>
        <taxon>Fungi</taxon>
        <taxon>Dikarya</taxon>
        <taxon>Ascomycota</taxon>
        <taxon>Pezizomycotina</taxon>
        <taxon>Dothideomycetes</taxon>
        <taxon>Pleosporomycetidae</taxon>
        <taxon>Pleosporales</taxon>
        <taxon>Pleosporineae</taxon>
        <taxon>Phaeosphaeriaceae</taxon>
        <taxon>Parastagonospora</taxon>
    </lineage>
</organism>
<evidence type="ECO:0000256" key="1">
    <source>
        <dbReference type="SAM" id="Phobius"/>
    </source>
</evidence>
<evidence type="ECO:0000313" key="4">
    <source>
        <dbReference type="Proteomes" id="UP000663193"/>
    </source>
</evidence>
<sequence>MFSRAMRHAVLQATALFILSKLFSHYKSDGMFDAVVQNEGWQNMRNALEAETNRTTAQPTLGAGNATDKSAPHYQINETSGWTASKGTISPIEYPPEESFYWRRFPRDIVVYMILAAMQYWWYIALEKMLPARPRYKDVVPSAKFEESEDREEEVVKKWIAQGRVNRASLNWGNTFLKWTLDMTIGRVWHRTVYHVLTWLLKLQYPKKLLPNLISLVTYSVAGDFLSPLPLVDLIAFVTIPTHHRIVFMAGVDLITNIFFFTIVRVFAAWAVKTDYAQMVMRNMTENAVNSRLKEEKLRRLGDEL</sequence>
<dbReference type="AlphaFoldDB" id="A0A7U2F2J2"/>